<dbReference type="EMBL" id="MWQY01000019">
    <property type="protein sequence ID" value="ORC32848.1"/>
    <property type="molecule type" value="Genomic_DNA"/>
</dbReference>
<reference evidence="3 4" key="1">
    <citation type="submission" date="2017-03" db="EMBL/GenBank/DDBJ databases">
        <title>Draft Genome sequence of Marispirochaeta sp. strain JC444.</title>
        <authorList>
            <person name="Shivani Y."/>
            <person name="Subhash Y."/>
            <person name="Sasikala C."/>
            <person name="Ramana C."/>
        </authorList>
    </citation>
    <scope>NUCLEOTIDE SEQUENCE [LARGE SCALE GENOMIC DNA]</scope>
    <source>
        <strain evidence="3 4">JC444</strain>
    </source>
</reference>
<dbReference type="Pfam" id="PF01451">
    <property type="entry name" value="LMWPc"/>
    <property type="match status" value="1"/>
</dbReference>
<dbReference type="InterPro" id="IPR036196">
    <property type="entry name" value="Ptyr_pPase_sf"/>
</dbReference>
<dbReference type="SMART" id="SM00226">
    <property type="entry name" value="LMWPc"/>
    <property type="match status" value="1"/>
</dbReference>
<dbReference type="Proteomes" id="UP000192343">
    <property type="component" value="Unassembled WGS sequence"/>
</dbReference>
<dbReference type="RefSeq" id="WP_083052202.1">
    <property type="nucleotide sequence ID" value="NZ_CAXXQO010000002.1"/>
</dbReference>
<dbReference type="Gene3D" id="3.40.50.2300">
    <property type="match status" value="1"/>
</dbReference>
<comment type="caution">
    <text evidence="3">The sequence shown here is derived from an EMBL/GenBank/DDBJ whole genome shotgun (WGS) entry which is preliminary data.</text>
</comment>
<evidence type="ECO:0000313" key="3">
    <source>
        <dbReference type="EMBL" id="ORC32848.1"/>
    </source>
</evidence>
<dbReference type="GO" id="GO:0046685">
    <property type="term" value="P:response to arsenic-containing substance"/>
    <property type="evidence" value="ECO:0007669"/>
    <property type="project" value="UniProtKB-KW"/>
</dbReference>
<evidence type="ECO:0000259" key="2">
    <source>
        <dbReference type="SMART" id="SM00226"/>
    </source>
</evidence>
<dbReference type="OrthoDB" id="9784339at2"/>
<proteinExistence type="predicted"/>
<keyword evidence="4" id="KW-1185">Reference proteome</keyword>
<organism evidence="3 4">
    <name type="scientific">Marispirochaeta aestuarii</name>
    <dbReference type="NCBI Taxonomy" id="1963862"/>
    <lineage>
        <taxon>Bacteria</taxon>
        <taxon>Pseudomonadati</taxon>
        <taxon>Spirochaetota</taxon>
        <taxon>Spirochaetia</taxon>
        <taxon>Spirochaetales</taxon>
        <taxon>Spirochaetaceae</taxon>
        <taxon>Marispirochaeta</taxon>
    </lineage>
</organism>
<keyword evidence="1" id="KW-0059">Arsenical resistance</keyword>
<dbReference type="PANTHER" id="PTHR43428">
    <property type="entry name" value="ARSENATE REDUCTASE"/>
    <property type="match status" value="1"/>
</dbReference>
<evidence type="ECO:0000313" key="4">
    <source>
        <dbReference type="Proteomes" id="UP000192343"/>
    </source>
</evidence>
<evidence type="ECO:0000256" key="1">
    <source>
        <dbReference type="ARBA" id="ARBA00022849"/>
    </source>
</evidence>
<dbReference type="SUPFAM" id="SSF52788">
    <property type="entry name" value="Phosphotyrosine protein phosphatases I"/>
    <property type="match status" value="1"/>
</dbReference>
<name>A0A1Y1RUU2_9SPIO</name>
<dbReference type="PANTHER" id="PTHR43428:SF1">
    <property type="entry name" value="ARSENATE REDUCTASE"/>
    <property type="match status" value="1"/>
</dbReference>
<dbReference type="STRING" id="1963862.B4O97_15450"/>
<dbReference type="AlphaFoldDB" id="A0A1Y1RUU2"/>
<protein>
    <submittedName>
        <fullName evidence="3">Low molecular weight phosphatase family protein</fullName>
    </submittedName>
</protein>
<accession>A0A1Y1RUU2</accession>
<sequence>MDNKPVNVLFICVHNSARSQMAETFLNDLGKGRFKALSAGLEPGKLNPLVVRAMAELGYDISGNSTNSVFDYARDRRSFDIVVAVCSKEAQERCPIFPGKGIRLHWPFDDPSSLGGSEEERLAETRRIRDQIRRTILEFIAEYS</sequence>
<dbReference type="InterPro" id="IPR023485">
    <property type="entry name" value="Ptyr_pPase"/>
</dbReference>
<dbReference type="CDD" id="cd16345">
    <property type="entry name" value="LMWP_ArsC"/>
    <property type="match status" value="1"/>
</dbReference>
<gene>
    <name evidence="3" type="ORF">B4O97_15450</name>
</gene>
<feature type="domain" description="Phosphotyrosine protein phosphatase I" evidence="2">
    <location>
        <begin position="6"/>
        <end position="142"/>
    </location>
</feature>